<dbReference type="STRING" id="1137993.SAMN05660209_02997"/>
<proteinExistence type="predicted"/>
<reference evidence="4" key="1">
    <citation type="submission" date="2016-10" db="EMBL/GenBank/DDBJ databases">
        <authorList>
            <person name="Varghese N."/>
            <person name="Submissions S."/>
        </authorList>
    </citation>
    <scope>NUCLEOTIDE SEQUENCE [LARGE SCALE GENOMIC DNA]</scope>
    <source>
        <strain evidence="4">DSM 45422</strain>
    </source>
</reference>
<keyword evidence="2" id="KW-1133">Transmembrane helix</keyword>
<dbReference type="AlphaFoldDB" id="A0A1H3K9R0"/>
<sequence>MPDRPAVARTGDGPAVPRHHGGPTPGVTTERMAAMSATTTTPAGWARTALPWGWLASAALTGLLGYLLFAVSDHPEERTARGACCWASPSSVSSPWP</sequence>
<evidence type="ECO:0000313" key="3">
    <source>
        <dbReference type="EMBL" id="SDY48916.1"/>
    </source>
</evidence>
<gene>
    <name evidence="3" type="ORF">SAMN05660209_02997</name>
</gene>
<keyword evidence="2" id="KW-0812">Transmembrane</keyword>
<feature type="transmembrane region" description="Helical" evidence="2">
    <location>
        <begin position="52"/>
        <end position="71"/>
    </location>
</feature>
<protein>
    <submittedName>
        <fullName evidence="3">Uncharacterized protein</fullName>
    </submittedName>
</protein>
<evidence type="ECO:0000256" key="1">
    <source>
        <dbReference type="SAM" id="MobiDB-lite"/>
    </source>
</evidence>
<accession>A0A1H3K9R0</accession>
<keyword evidence="4" id="KW-1185">Reference proteome</keyword>
<evidence type="ECO:0000256" key="2">
    <source>
        <dbReference type="SAM" id="Phobius"/>
    </source>
</evidence>
<dbReference type="Proteomes" id="UP000198921">
    <property type="component" value="Unassembled WGS sequence"/>
</dbReference>
<organism evidence="3 4">
    <name type="scientific">Geodermatophilus africanus</name>
    <dbReference type="NCBI Taxonomy" id="1137993"/>
    <lineage>
        <taxon>Bacteria</taxon>
        <taxon>Bacillati</taxon>
        <taxon>Actinomycetota</taxon>
        <taxon>Actinomycetes</taxon>
        <taxon>Geodermatophilales</taxon>
        <taxon>Geodermatophilaceae</taxon>
        <taxon>Geodermatophilus</taxon>
    </lineage>
</organism>
<name>A0A1H3K9R0_9ACTN</name>
<evidence type="ECO:0000313" key="4">
    <source>
        <dbReference type="Proteomes" id="UP000198921"/>
    </source>
</evidence>
<dbReference type="EMBL" id="FNOT01000007">
    <property type="protein sequence ID" value="SDY48916.1"/>
    <property type="molecule type" value="Genomic_DNA"/>
</dbReference>
<feature type="region of interest" description="Disordered" evidence="1">
    <location>
        <begin position="1"/>
        <end position="28"/>
    </location>
</feature>
<keyword evidence="2" id="KW-0472">Membrane</keyword>